<protein>
    <recommendedName>
        <fullName evidence="5">CTLH domain-containing protein</fullName>
    </recommendedName>
</protein>
<dbReference type="InterPro" id="IPR006594">
    <property type="entry name" value="LisH"/>
</dbReference>
<accession>A0AAV5AKU6</accession>
<evidence type="ECO:0000259" key="5">
    <source>
        <dbReference type="PROSITE" id="PS50897"/>
    </source>
</evidence>
<reference evidence="6" key="1">
    <citation type="submission" date="2021-10" db="EMBL/GenBank/DDBJ databases">
        <title>De novo Genome Assembly of Clathrus columnatus (Basidiomycota, Fungi) Using Illumina and Nanopore Sequence Data.</title>
        <authorList>
            <person name="Ogiso-Tanaka E."/>
            <person name="Itagaki H."/>
            <person name="Hosoya T."/>
            <person name="Hosaka K."/>
        </authorList>
    </citation>
    <scope>NUCLEOTIDE SEQUENCE</scope>
    <source>
        <strain evidence="6">MO-923</strain>
    </source>
</reference>
<feature type="compositionally biased region" description="Polar residues" evidence="4">
    <location>
        <begin position="41"/>
        <end position="52"/>
    </location>
</feature>
<organism evidence="6 7">
    <name type="scientific">Clathrus columnatus</name>
    <dbReference type="NCBI Taxonomy" id="1419009"/>
    <lineage>
        <taxon>Eukaryota</taxon>
        <taxon>Fungi</taxon>
        <taxon>Dikarya</taxon>
        <taxon>Basidiomycota</taxon>
        <taxon>Agaricomycotina</taxon>
        <taxon>Agaricomycetes</taxon>
        <taxon>Phallomycetidae</taxon>
        <taxon>Phallales</taxon>
        <taxon>Clathraceae</taxon>
        <taxon>Clathrus</taxon>
    </lineage>
</organism>
<feature type="repeat" description="WD" evidence="3">
    <location>
        <begin position="283"/>
        <end position="324"/>
    </location>
</feature>
<dbReference type="GO" id="GO:0043161">
    <property type="term" value="P:proteasome-mediated ubiquitin-dependent protein catabolic process"/>
    <property type="evidence" value="ECO:0007669"/>
    <property type="project" value="TreeGrafter"/>
</dbReference>
<feature type="repeat" description="WD" evidence="3">
    <location>
        <begin position="584"/>
        <end position="619"/>
    </location>
</feature>
<dbReference type="SMART" id="SM00668">
    <property type="entry name" value="CTLH"/>
    <property type="match status" value="1"/>
</dbReference>
<dbReference type="PROSITE" id="PS50897">
    <property type="entry name" value="CTLH"/>
    <property type="match status" value="1"/>
</dbReference>
<feature type="region of interest" description="Disordered" evidence="4">
    <location>
        <begin position="41"/>
        <end position="60"/>
    </location>
</feature>
<keyword evidence="1 3" id="KW-0853">WD repeat</keyword>
<evidence type="ECO:0000313" key="7">
    <source>
        <dbReference type="Proteomes" id="UP001050691"/>
    </source>
</evidence>
<feature type="domain" description="CTLH" evidence="5">
    <location>
        <begin position="123"/>
        <end position="173"/>
    </location>
</feature>
<dbReference type="AlphaFoldDB" id="A0AAV5AKU6"/>
<dbReference type="PANTHER" id="PTHR22838:SF0">
    <property type="entry name" value="WD REPEAT-CONTAINING PROTEIN 26"/>
    <property type="match status" value="1"/>
</dbReference>
<sequence>MNINIAKEDDGAGSRRQTPSPNIDSVTSIIIAGPSSILPISNGHTNGATMSNGHAPAPSPRRFKEVAKVSPSGSTLYKGSNVNREEFIRLVMQSLRDIGYVESANVLEAESGYRLESNLVATFRESVLDGRWDEAILALDRLEIINEEYRRSAKFLIRQQKYLELLEAQDVNNALLVLRTELAPLNIDPERLHLLMSASSEEVRRWARWDGAKGSSRQQLLYNLQRYIPSTTMIPSRRFDTLLEQARQFQRNSCLYHNTSEPFSLYTDHTCGRERFPTVTTLILEHANEVWDLRWSNNGEYLATASADKTAIIWRIGANRQSTGRECVPEHVLTGDSEPVNSLAWSPDDETLLTCSDQVIKMWKVKTGVCFKDLRGHTEIVTAVEWLHDGSGFISAGMDSRIIFWDNQGKQRDAWENVPIRVTDIAAAPNGSRFIAVGISRDPISVDIAPDHLELSSKPPLLTPEIQRFEKRVMIWSWEEKCLEDSFALEDFGEVTSVKISQDSRYALIGHGPDEIQLWDLFDAPRLARKYIGHRQGKNVIRSCFGGVDEHFIASGSENGKVYIWQRETGQLLEVLPGHGPGSVNCVAWNPKDPCMFASCSDDHTIRIWETVSEHELTGEVPAKGKRRWITDADVVQ</sequence>
<feature type="compositionally biased region" description="Polar residues" evidence="4">
    <location>
        <begin position="15"/>
        <end position="24"/>
    </location>
</feature>
<dbReference type="Pfam" id="PF23627">
    <property type="entry name" value="LisH_WDR26"/>
    <property type="match status" value="1"/>
</dbReference>
<evidence type="ECO:0000313" key="6">
    <source>
        <dbReference type="EMBL" id="GJJ12550.1"/>
    </source>
</evidence>
<dbReference type="PROSITE" id="PS50896">
    <property type="entry name" value="LISH"/>
    <property type="match status" value="1"/>
</dbReference>
<dbReference type="InterPro" id="IPR051350">
    <property type="entry name" value="WD_repeat-ST_regulator"/>
</dbReference>
<dbReference type="Gene3D" id="2.130.10.10">
    <property type="entry name" value="YVTN repeat-like/Quinoprotein amine dehydrogenase"/>
    <property type="match status" value="2"/>
</dbReference>
<dbReference type="InterPro" id="IPR054080">
    <property type="entry name" value="TPR1-like_2nd"/>
</dbReference>
<feature type="compositionally biased region" description="Basic and acidic residues" evidence="4">
    <location>
        <begin position="1"/>
        <end position="13"/>
    </location>
</feature>
<proteinExistence type="predicted"/>
<dbReference type="CDD" id="cd00200">
    <property type="entry name" value="WD40"/>
    <property type="match status" value="1"/>
</dbReference>
<dbReference type="PROSITE" id="PS50082">
    <property type="entry name" value="WD_REPEATS_2"/>
    <property type="match status" value="4"/>
</dbReference>
<name>A0AAV5AKU6_9AGAM</name>
<keyword evidence="2" id="KW-0677">Repeat</keyword>
<evidence type="ECO:0000256" key="1">
    <source>
        <dbReference type="ARBA" id="ARBA00022574"/>
    </source>
</evidence>
<dbReference type="InterPro" id="IPR015943">
    <property type="entry name" value="WD40/YVTN_repeat-like_dom_sf"/>
</dbReference>
<dbReference type="InterPro" id="IPR006595">
    <property type="entry name" value="CTLH_C"/>
</dbReference>
<evidence type="ECO:0000256" key="2">
    <source>
        <dbReference type="ARBA" id="ARBA00022737"/>
    </source>
</evidence>
<dbReference type="EMBL" id="BPWL01000007">
    <property type="protein sequence ID" value="GJJ12550.1"/>
    <property type="molecule type" value="Genomic_DNA"/>
</dbReference>
<dbReference type="SUPFAM" id="SSF50978">
    <property type="entry name" value="WD40 repeat-like"/>
    <property type="match status" value="1"/>
</dbReference>
<dbReference type="GO" id="GO:0034657">
    <property type="term" value="C:GID complex"/>
    <property type="evidence" value="ECO:0007669"/>
    <property type="project" value="TreeGrafter"/>
</dbReference>
<dbReference type="Pfam" id="PF21889">
    <property type="entry name" value="TPR1-like_2nd"/>
    <property type="match status" value="1"/>
</dbReference>
<dbReference type="Proteomes" id="UP001050691">
    <property type="component" value="Unassembled WGS sequence"/>
</dbReference>
<dbReference type="InterPro" id="IPR036322">
    <property type="entry name" value="WD40_repeat_dom_sf"/>
</dbReference>
<keyword evidence="7" id="KW-1185">Reference proteome</keyword>
<dbReference type="Pfam" id="PF00400">
    <property type="entry name" value="WD40"/>
    <property type="match status" value="5"/>
</dbReference>
<gene>
    <name evidence="6" type="ORF">Clacol_006793</name>
</gene>
<dbReference type="PANTHER" id="PTHR22838">
    <property type="entry name" value="WD REPEAT PROTEIN 26-RELATED"/>
    <property type="match status" value="1"/>
</dbReference>
<feature type="repeat" description="WD" evidence="3">
    <location>
        <begin position="374"/>
        <end position="406"/>
    </location>
</feature>
<evidence type="ECO:0000256" key="4">
    <source>
        <dbReference type="SAM" id="MobiDB-lite"/>
    </source>
</evidence>
<dbReference type="SMART" id="SM00320">
    <property type="entry name" value="WD40"/>
    <property type="match status" value="6"/>
</dbReference>
<dbReference type="PROSITE" id="PS50294">
    <property type="entry name" value="WD_REPEATS_REGION"/>
    <property type="match status" value="2"/>
</dbReference>
<feature type="repeat" description="WD" evidence="3">
    <location>
        <begin position="333"/>
        <end position="373"/>
    </location>
</feature>
<evidence type="ECO:0000256" key="3">
    <source>
        <dbReference type="PROSITE-ProRule" id="PRU00221"/>
    </source>
</evidence>
<comment type="caution">
    <text evidence="6">The sequence shown here is derived from an EMBL/GenBank/DDBJ whole genome shotgun (WGS) entry which is preliminary data.</text>
</comment>
<feature type="region of interest" description="Disordered" evidence="4">
    <location>
        <begin position="1"/>
        <end position="24"/>
    </location>
</feature>
<dbReference type="InterPro" id="IPR001680">
    <property type="entry name" value="WD40_rpt"/>
</dbReference>